<comment type="caution">
    <text evidence="1">The sequence shown here is derived from an EMBL/GenBank/DDBJ whole genome shotgun (WGS) entry which is preliminary data.</text>
</comment>
<accession>K1TES0</accession>
<dbReference type="PROSITE" id="PS51257">
    <property type="entry name" value="PROKAR_LIPOPROTEIN"/>
    <property type="match status" value="1"/>
</dbReference>
<proteinExistence type="predicted"/>
<dbReference type="EMBL" id="AJWZ01003415">
    <property type="protein sequence ID" value="EKC68303.1"/>
    <property type="molecule type" value="Genomic_DNA"/>
</dbReference>
<reference evidence="1" key="1">
    <citation type="journal article" date="2013" name="Environ. Microbiol.">
        <title>Microbiota from the distal guts of lean and obese adolescents exhibit partial functional redundancy besides clear differences in community structure.</title>
        <authorList>
            <person name="Ferrer M."/>
            <person name="Ruiz A."/>
            <person name="Lanza F."/>
            <person name="Haange S.B."/>
            <person name="Oberbach A."/>
            <person name="Till H."/>
            <person name="Bargiela R."/>
            <person name="Campoy C."/>
            <person name="Segura M.T."/>
            <person name="Richter M."/>
            <person name="von Bergen M."/>
            <person name="Seifert J."/>
            <person name="Suarez A."/>
        </authorList>
    </citation>
    <scope>NUCLEOTIDE SEQUENCE</scope>
</reference>
<name>K1TES0_9ZZZZ</name>
<sequence>MLERLVPVFLGALLLASCAGKQKQAIIAETDHERDSLTSVIRAKDSLINLVFSDINAISENLAVIKSRENL</sequence>
<feature type="non-terminal residue" evidence="1">
    <location>
        <position position="71"/>
    </location>
</feature>
<gene>
    <name evidence="1" type="ORF">OBE_05010</name>
</gene>
<evidence type="ECO:0000313" key="1">
    <source>
        <dbReference type="EMBL" id="EKC68303.1"/>
    </source>
</evidence>
<protein>
    <recommendedName>
        <fullName evidence="2">Lipoprotein</fullName>
    </recommendedName>
</protein>
<organism evidence="1">
    <name type="scientific">human gut metagenome</name>
    <dbReference type="NCBI Taxonomy" id="408170"/>
    <lineage>
        <taxon>unclassified sequences</taxon>
        <taxon>metagenomes</taxon>
        <taxon>organismal metagenomes</taxon>
    </lineage>
</organism>
<evidence type="ECO:0008006" key="2">
    <source>
        <dbReference type="Google" id="ProtNLM"/>
    </source>
</evidence>
<dbReference type="AlphaFoldDB" id="K1TES0"/>